<dbReference type="OrthoDB" id="770429at2"/>
<accession>A0A367GTS1</accession>
<reference evidence="1 2" key="1">
    <citation type="submission" date="2018-05" db="EMBL/GenBank/DDBJ databases">
        <title>Mucilaginibacter hurinus sp. nov., isolated from briquette warehouse soil.</title>
        <authorList>
            <person name="Choi L."/>
        </authorList>
    </citation>
    <scope>NUCLEOTIDE SEQUENCE [LARGE SCALE GENOMIC DNA]</scope>
    <source>
        <strain evidence="1 2">ZR32</strain>
    </source>
</reference>
<dbReference type="Proteomes" id="UP000253209">
    <property type="component" value="Unassembled WGS sequence"/>
</dbReference>
<evidence type="ECO:0000313" key="2">
    <source>
        <dbReference type="Proteomes" id="UP000253209"/>
    </source>
</evidence>
<name>A0A367GTS1_9SPHI</name>
<organism evidence="1 2">
    <name type="scientific">Mucilaginibacter hurinus</name>
    <dbReference type="NCBI Taxonomy" id="2201324"/>
    <lineage>
        <taxon>Bacteria</taxon>
        <taxon>Pseudomonadati</taxon>
        <taxon>Bacteroidota</taxon>
        <taxon>Sphingobacteriia</taxon>
        <taxon>Sphingobacteriales</taxon>
        <taxon>Sphingobacteriaceae</taxon>
        <taxon>Mucilaginibacter</taxon>
    </lineage>
</organism>
<comment type="caution">
    <text evidence="1">The sequence shown here is derived from an EMBL/GenBank/DDBJ whole genome shotgun (WGS) entry which is preliminary data.</text>
</comment>
<dbReference type="AlphaFoldDB" id="A0A367GTS1"/>
<gene>
    <name evidence="1" type="ORF">DJ568_02890</name>
</gene>
<sequence>MSILANKTEIKALRILGKTLKFFDQTALLNMSAVDAEEARQAENLIKGIIESNGFTARTRNGNYILFKSL</sequence>
<dbReference type="RefSeq" id="WP_114003714.1">
    <property type="nucleotide sequence ID" value="NZ_QGDC01000001.1"/>
</dbReference>
<keyword evidence="2" id="KW-1185">Reference proteome</keyword>
<evidence type="ECO:0000313" key="1">
    <source>
        <dbReference type="EMBL" id="RCH56817.1"/>
    </source>
</evidence>
<proteinExistence type="predicted"/>
<protein>
    <submittedName>
        <fullName evidence="1">Uncharacterized protein</fullName>
    </submittedName>
</protein>
<dbReference type="EMBL" id="QGDC01000001">
    <property type="protein sequence ID" value="RCH56817.1"/>
    <property type="molecule type" value="Genomic_DNA"/>
</dbReference>